<keyword evidence="2" id="KW-1185">Reference proteome</keyword>
<gene>
    <name evidence="1" type="ORF">GCM10010911_58390</name>
</gene>
<reference evidence="1" key="1">
    <citation type="journal article" date="2014" name="Int. J. Syst. Evol. Microbiol.">
        <title>Complete genome sequence of Corynebacterium casei LMG S-19264T (=DSM 44701T), isolated from a smear-ripened cheese.</title>
        <authorList>
            <consortium name="US DOE Joint Genome Institute (JGI-PGF)"/>
            <person name="Walter F."/>
            <person name="Albersmeier A."/>
            <person name="Kalinowski J."/>
            <person name="Ruckert C."/>
        </authorList>
    </citation>
    <scope>NUCLEOTIDE SEQUENCE</scope>
    <source>
        <strain evidence="1">CGMCC 1.15178</strain>
    </source>
</reference>
<accession>A0A916ZEF1</accession>
<evidence type="ECO:0000313" key="1">
    <source>
        <dbReference type="EMBL" id="GGD92073.1"/>
    </source>
</evidence>
<protein>
    <submittedName>
        <fullName evidence="1">Uncharacterized protein</fullName>
    </submittedName>
</protein>
<evidence type="ECO:0000313" key="2">
    <source>
        <dbReference type="Proteomes" id="UP000612456"/>
    </source>
</evidence>
<dbReference type="RefSeq" id="WP_188998033.1">
    <property type="nucleotide sequence ID" value="NZ_BMHP01000006.1"/>
</dbReference>
<sequence length="181" mass="21037">MEYLYHYYDESTGPFRNLTDLPPTEAENMLQTIRQLKKGFASQRSMDYLAIRRSLESKARELFIRKGGMPVRSCPHYMTLGKCPWLAGWYPSGRVLQYALADFDPGSISFTYGDLFPAMRFQDGKPYRNQVYTVDEIFLVINQFGMPQQWNPLGDQGPERYIEVQVWDDSPLRLPGIRSSE</sequence>
<proteinExistence type="predicted"/>
<dbReference type="EMBL" id="BMHP01000006">
    <property type="protein sequence ID" value="GGD92073.1"/>
    <property type="molecule type" value="Genomic_DNA"/>
</dbReference>
<dbReference type="Proteomes" id="UP000612456">
    <property type="component" value="Unassembled WGS sequence"/>
</dbReference>
<name>A0A916ZEF1_9BACL</name>
<comment type="caution">
    <text evidence="1">The sequence shown here is derived from an EMBL/GenBank/DDBJ whole genome shotgun (WGS) entry which is preliminary data.</text>
</comment>
<organism evidence="1 2">
    <name type="scientific">Paenibacillus nasutitermitis</name>
    <dbReference type="NCBI Taxonomy" id="1652958"/>
    <lineage>
        <taxon>Bacteria</taxon>
        <taxon>Bacillati</taxon>
        <taxon>Bacillota</taxon>
        <taxon>Bacilli</taxon>
        <taxon>Bacillales</taxon>
        <taxon>Paenibacillaceae</taxon>
        <taxon>Paenibacillus</taxon>
    </lineage>
</organism>
<reference evidence="1" key="2">
    <citation type="submission" date="2020-09" db="EMBL/GenBank/DDBJ databases">
        <authorList>
            <person name="Sun Q."/>
            <person name="Zhou Y."/>
        </authorList>
    </citation>
    <scope>NUCLEOTIDE SEQUENCE</scope>
    <source>
        <strain evidence="1">CGMCC 1.15178</strain>
    </source>
</reference>
<dbReference type="AlphaFoldDB" id="A0A916ZEF1"/>